<accession>A0ACC0U1P6</accession>
<gene>
    <name evidence="1" type="ORF">F5148DRAFT_984305</name>
</gene>
<reference evidence="1" key="1">
    <citation type="submission" date="2021-03" db="EMBL/GenBank/DDBJ databases">
        <title>Evolutionary priming and transition to the ectomycorrhizal habit in an iconic lineage of mushroom-forming fungi: is preadaptation a requirement?</title>
        <authorList>
            <consortium name="DOE Joint Genome Institute"/>
            <person name="Looney B.P."/>
            <person name="Miyauchi S."/>
            <person name="Morin E."/>
            <person name="Drula E."/>
            <person name="Courty P.E."/>
            <person name="Chicoki N."/>
            <person name="Fauchery L."/>
            <person name="Kohler A."/>
            <person name="Kuo A."/>
            <person name="LaButti K."/>
            <person name="Pangilinan J."/>
            <person name="Lipzen A."/>
            <person name="Riley R."/>
            <person name="Andreopoulos W."/>
            <person name="He G."/>
            <person name="Johnson J."/>
            <person name="Barry K.W."/>
            <person name="Grigoriev I.V."/>
            <person name="Nagy L."/>
            <person name="Hibbett D."/>
            <person name="Henrissat B."/>
            <person name="Matheny P.B."/>
            <person name="Labbe J."/>
            <person name="Martin A.F."/>
        </authorList>
    </citation>
    <scope>NUCLEOTIDE SEQUENCE</scope>
    <source>
        <strain evidence="1">BPL698</strain>
    </source>
</reference>
<dbReference type="EMBL" id="JAGFNK010000231">
    <property type="protein sequence ID" value="KAI9456758.1"/>
    <property type="molecule type" value="Genomic_DNA"/>
</dbReference>
<protein>
    <submittedName>
        <fullName evidence="1">Uncharacterized protein</fullName>
    </submittedName>
</protein>
<dbReference type="Proteomes" id="UP001207468">
    <property type="component" value="Unassembled WGS sequence"/>
</dbReference>
<keyword evidence="2" id="KW-1185">Reference proteome</keyword>
<sequence length="50" mass="6079">IYDFCATHELAEVWAYLWENWYWKGCWELWACSAHDLIPILKTTMILESQ</sequence>
<feature type="non-terminal residue" evidence="1">
    <location>
        <position position="1"/>
    </location>
</feature>
<proteinExistence type="predicted"/>
<comment type="caution">
    <text evidence="1">The sequence shown here is derived from an EMBL/GenBank/DDBJ whole genome shotgun (WGS) entry which is preliminary data.</text>
</comment>
<evidence type="ECO:0000313" key="1">
    <source>
        <dbReference type="EMBL" id="KAI9456758.1"/>
    </source>
</evidence>
<organism evidence="1 2">
    <name type="scientific">Russula earlei</name>
    <dbReference type="NCBI Taxonomy" id="71964"/>
    <lineage>
        <taxon>Eukaryota</taxon>
        <taxon>Fungi</taxon>
        <taxon>Dikarya</taxon>
        <taxon>Basidiomycota</taxon>
        <taxon>Agaricomycotina</taxon>
        <taxon>Agaricomycetes</taxon>
        <taxon>Russulales</taxon>
        <taxon>Russulaceae</taxon>
        <taxon>Russula</taxon>
    </lineage>
</organism>
<evidence type="ECO:0000313" key="2">
    <source>
        <dbReference type="Proteomes" id="UP001207468"/>
    </source>
</evidence>
<name>A0ACC0U1P6_9AGAM</name>